<dbReference type="AlphaFoldDB" id="A0A6J8BT82"/>
<evidence type="ECO:0000313" key="1">
    <source>
        <dbReference type="EMBL" id="CAC5386280.1"/>
    </source>
</evidence>
<reference evidence="1 2" key="1">
    <citation type="submission" date="2020-06" db="EMBL/GenBank/DDBJ databases">
        <authorList>
            <person name="Li R."/>
            <person name="Bekaert M."/>
        </authorList>
    </citation>
    <scope>NUCLEOTIDE SEQUENCE [LARGE SCALE GENOMIC DNA]</scope>
    <source>
        <strain evidence="2">wild</strain>
    </source>
</reference>
<evidence type="ECO:0000313" key="2">
    <source>
        <dbReference type="Proteomes" id="UP000507470"/>
    </source>
</evidence>
<name>A0A6J8BT82_MYTCO</name>
<gene>
    <name evidence="1" type="ORF">MCOR_21738</name>
</gene>
<keyword evidence="2" id="KW-1185">Reference proteome</keyword>
<organism evidence="1 2">
    <name type="scientific">Mytilus coruscus</name>
    <name type="common">Sea mussel</name>
    <dbReference type="NCBI Taxonomy" id="42192"/>
    <lineage>
        <taxon>Eukaryota</taxon>
        <taxon>Metazoa</taxon>
        <taxon>Spiralia</taxon>
        <taxon>Lophotrochozoa</taxon>
        <taxon>Mollusca</taxon>
        <taxon>Bivalvia</taxon>
        <taxon>Autobranchia</taxon>
        <taxon>Pteriomorphia</taxon>
        <taxon>Mytilida</taxon>
        <taxon>Mytiloidea</taxon>
        <taxon>Mytilidae</taxon>
        <taxon>Mytilinae</taxon>
        <taxon>Mytilus</taxon>
    </lineage>
</organism>
<protein>
    <submittedName>
        <fullName evidence="1">Uncharacterized protein</fullName>
    </submittedName>
</protein>
<proteinExistence type="predicted"/>
<dbReference type="Proteomes" id="UP000507470">
    <property type="component" value="Unassembled WGS sequence"/>
</dbReference>
<sequence length="158" mass="18031">MFLIPADEILNVPVGNAVLLRFIFPFANIIENSHCSFEYQIESKLIGKTTPMKQNKRFSKGCSSFTNLALWTIDINQLEFETTDYQTHMHFNVCICTPSISFGMHSSLVEDGAKENNKILLIKRDHCNISDNLEKKFECIDANEEITTDSDTLDKICE</sequence>
<dbReference type="EMBL" id="CACVKT020003848">
    <property type="protein sequence ID" value="CAC5386280.1"/>
    <property type="molecule type" value="Genomic_DNA"/>
</dbReference>
<accession>A0A6J8BT82</accession>